<keyword evidence="6" id="KW-1185">Reference proteome</keyword>
<proteinExistence type="predicted"/>
<evidence type="ECO:0000313" key="5">
    <source>
        <dbReference type="EMBL" id="KJE94756.1"/>
    </source>
</evidence>
<name>A0A0D2UI17_CAPO3</name>
<dbReference type="InterPro" id="IPR001810">
    <property type="entry name" value="F-box_dom"/>
</dbReference>
<evidence type="ECO:0000259" key="4">
    <source>
        <dbReference type="PROSITE" id="PS50181"/>
    </source>
</evidence>
<dbReference type="InterPro" id="IPR001680">
    <property type="entry name" value="WD40_rpt"/>
</dbReference>
<accession>A0A0D2UI17</accession>
<organism evidence="5 6">
    <name type="scientific">Capsaspora owczarzaki (strain ATCC 30864)</name>
    <dbReference type="NCBI Taxonomy" id="595528"/>
    <lineage>
        <taxon>Eukaryota</taxon>
        <taxon>Filasterea</taxon>
        <taxon>Capsaspora</taxon>
    </lineage>
</organism>
<dbReference type="InParanoid" id="A0A0D2UI17"/>
<evidence type="ECO:0000256" key="1">
    <source>
        <dbReference type="ARBA" id="ARBA00022574"/>
    </source>
</evidence>
<feature type="compositionally biased region" description="Basic and acidic residues" evidence="3">
    <location>
        <begin position="558"/>
        <end position="567"/>
    </location>
</feature>
<dbReference type="SMART" id="SM00320">
    <property type="entry name" value="WD40"/>
    <property type="match status" value="5"/>
</dbReference>
<sequence>MSLWRPPEPDIRGVQLVELPHEVLEHIIMFLDYESVQRVAESCLFLRSVVLSSRPLWRVLLLRERPCLSRSSRALLESQGACVRRIFLANHRVQEHWRTGTGKISWLSNRPSALSSRCQMLRQVQAAQAAQRAAPNHLHNTGAVDHAAANAAAAAGAAALFQRPGGNGQQPASPSLPDFSHMSNFSTQAHPMETSHSAPASSQPQQQPAGAHGHQPPLVSVEETTSFQITSLHVRGDTLAAGYSNGAVSRWDLDPCRKKTMTMLVYRSPVRLVHVIHTRVSVYLQSCSPAEAAVLSSVAASQHLEQPIPPTARTMLTFPDGRSEEASIGLASASSSNLTVWDIETGRCHVARLRTGDVTSIASSPCAGIFAAGDQSGTVRVFQITRQNLTCFHVITVSATPITSLAVGSSGQWILSNSNDVCCRLWRSTPMDAFVVVGLWSKRECQRGLVCFSRSEVVADPLKTCSEDECKQLKTMMSDAPGQLPREKEPSHNSPQKCNSIFSRWPFLCKQSRTAPLTNRAVAAATTAPCTFTRILQTASSFFGGAGATSALPTPPTDDVKPMEEQHSPPPHTMQVAESLPNPWTTFHANLVTIPAEPSSELVPEDDFVEDDETLARFEAADQQLALLANCRLFWPGQPSTVGRVTCLAHDKFFIVNGTSAGQVQLWDVATGMLHWSCHQHVSPVKSLQLDSSRLFVGHADGTICYINFDECL</sequence>
<keyword evidence="1" id="KW-0853">WD repeat</keyword>
<feature type="region of interest" description="Disordered" evidence="3">
    <location>
        <begin position="162"/>
        <end position="217"/>
    </location>
</feature>
<dbReference type="AlphaFoldDB" id="A0A0D2UI17"/>
<feature type="region of interest" description="Disordered" evidence="3">
    <location>
        <begin position="547"/>
        <end position="575"/>
    </location>
</feature>
<dbReference type="Proteomes" id="UP000008743">
    <property type="component" value="Unassembled WGS sequence"/>
</dbReference>
<feature type="compositionally biased region" description="Low complexity" evidence="3">
    <location>
        <begin position="195"/>
        <end position="217"/>
    </location>
</feature>
<dbReference type="Pfam" id="PF00400">
    <property type="entry name" value="WD40"/>
    <property type="match status" value="1"/>
</dbReference>
<dbReference type="SUPFAM" id="SSF50978">
    <property type="entry name" value="WD40 repeat-like"/>
    <property type="match status" value="1"/>
</dbReference>
<gene>
    <name evidence="5" type="ORF">CAOG_005344</name>
</gene>
<dbReference type="InterPro" id="IPR036047">
    <property type="entry name" value="F-box-like_dom_sf"/>
</dbReference>
<evidence type="ECO:0000256" key="2">
    <source>
        <dbReference type="ARBA" id="ARBA00022737"/>
    </source>
</evidence>
<dbReference type="PANTHER" id="PTHR22847">
    <property type="entry name" value="WD40 REPEAT PROTEIN"/>
    <property type="match status" value="1"/>
</dbReference>
<protein>
    <recommendedName>
        <fullName evidence="4">F-box domain-containing protein</fullName>
    </recommendedName>
</protein>
<evidence type="ECO:0000313" key="6">
    <source>
        <dbReference type="Proteomes" id="UP000008743"/>
    </source>
</evidence>
<dbReference type="PROSITE" id="PS50181">
    <property type="entry name" value="FBOX"/>
    <property type="match status" value="1"/>
</dbReference>
<reference evidence="6" key="1">
    <citation type="submission" date="2011-02" db="EMBL/GenBank/DDBJ databases">
        <title>The Genome Sequence of Capsaspora owczarzaki ATCC 30864.</title>
        <authorList>
            <person name="Russ C."/>
            <person name="Cuomo C."/>
            <person name="Burger G."/>
            <person name="Gray M.W."/>
            <person name="Holland P.W.H."/>
            <person name="King N."/>
            <person name="Lang F.B.F."/>
            <person name="Roger A.J."/>
            <person name="Ruiz-Trillo I."/>
            <person name="Young S.K."/>
            <person name="Zeng Q."/>
            <person name="Gargeya S."/>
            <person name="Alvarado L."/>
            <person name="Berlin A."/>
            <person name="Chapman S.B."/>
            <person name="Chen Z."/>
            <person name="Freedman E."/>
            <person name="Gellesch M."/>
            <person name="Goldberg J."/>
            <person name="Griggs A."/>
            <person name="Gujja S."/>
            <person name="Heilman E."/>
            <person name="Heiman D."/>
            <person name="Howarth C."/>
            <person name="Mehta T."/>
            <person name="Neiman D."/>
            <person name="Pearson M."/>
            <person name="Roberts A."/>
            <person name="Saif S."/>
            <person name="Shea T."/>
            <person name="Shenoy N."/>
            <person name="Sisk P."/>
            <person name="Stolte C."/>
            <person name="Sykes S."/>
            <person name="White J."/>
            <person name="Yandava C."/>
            <person name="Haas B."/>
            <person name="Nusbaum C."/>
            <person name="Birren B."/>
        </authorList>
    </citation>
    <scope>NUCLEOTIDE SEQUENCE</scope>
    <source>
        <strain evidence="6">ATCC 30864</strain>
    </source>
</reference>
<dbReference type="GO" id="GO:1990234">
    <property type="term" value="C:transferase complex"/>
    <property type="evidence" value="ECO:0007669"/>
    <property type="project" value="UniProtKB-ARBA"/>
</dbReference>
<dbReference type="Gene3D" id="2.130.10.10">
    <property type="entry name" value="YVTN repeat-like/Quinoprotein amine dehydrogenase"/>
    <property type="match status" value="2"/>
</dbReference>
<keyword evidence="2" id="KW-0677">Repeat</keyword>
<dbReference type="PANTHER" id="PTHR22847:SF637">
    <property type="entry name" value="WD REPEAT DOMAIN 5B"/>
    <property type="match status" value="1"/>
</dbReference>
<dbReference type="InterPro" id="IPR036322">
    <property type="entry name" value="WD40_repeat_dom_sf"/>
</dbReference>
<dbReference type="InterPro" id="IPR015943">
    <property type="entry name" value="WD40/YVTN_repeat-like_dom_sf"/>
</dbReference>
<dbReference type="SUPFAM" id="SSF81383">
    <property type="entry name" value="F-box domain"/>
    <property type="match status" value="1"/>
</dbReference>
<dbReference type="Gene3D" id="1.20.1280.50">
    <property type="match status" value="1"/>
</dbReference>
<feature type="domain" description="F-box" evidence="4">
    <location>
        <begin position="13"/>
        <end position="60"/>
    </location>
</feature>
<dbReference type="EMBL" id="KE346367">
    <property type="protein sequence ID" value="KJE94756.1"/>
    <property type="molecule type" value="Genomic_DNA"/>
</dbReference>
<evidence type="ECO:0000256" key="3">
    <source>
        <dbReference type="SAM" id="MobiDB-lite"/>
    </source>
</evidence>